<dbReference type="GO" id="GO:0046491">
    <property type="term" value="P:L-methylmalonyl-CoA metabolic process"/>
    <property type="evidence" value="ECO:0007669"/>
    <property type="project" value="TreeGrafter"/>
</dbReference>
<feature type="domain" description="VOC" evidence="2">
    <location>
        <begin position="10"/>
        <end position="119"/>
    </location>
</feature>
<dbReference type="AlphaFoldDB" id="A0A0D2B837"/>
<evidence type="ECO:0000313" key="4">
    <source>
        <dbReference type="Proteomes" id="UP000053328"/>
    </source>
</evidence>
<evidence type="ECO:0000256" key="1">
    <source>
        <dbReference type="ARBA" id="ARBA00022723"/>
    </source>
</evidence>
<evidence type="ECO:0000313" key="3">
    <source>
        <dbReference type="EMBL" id="KIW14850.1"/>
    </source>
</evidence>
<dbReference type="InterPro" id="IPR051785">
    <property type="entry name" value="MMCE/EMCE_epimerase"/>
</dbReference>
<dbReference type="OrthoDB" id="3360610at2759"/>
<dbReference type="EMBL" id="KN847496">
    <property type="protein sequence ID" value="KIW14850.1"/>
    <property type="molecule type" value="Genomic_DNA"/>
</dbReference>
<keyword evidence="1" id="KW-0479">Metal-binding</keyword>
<evidence type="ECO:0000259" key="2">
    <source>
        <dbReference type="PROSITE" id="PS51819"/>
    </source>
</evidence>
<dbReference type="CDD" id="cd07267">
    <property type="entry name" value="THT_Oxygenase_N"/>
    <property type="match status" value="1"/>
</dbReference>
<name>A0A0D2B837_9EURO</name>
<dbReference type="GO" id="GO:0046872">
    <property type="term" value="F:metal ion binding"/>
    <property type="evidence" value="ECO:0007669"/>
    <property type="project" value="UniProtKB-KW"/>
</dbReference>
<organism evidence="3 4">
    <name type="scientific">Exophiala spinifera</name>
    <dbReference type="NCBI Taxonomy" id="91928"/>
    <lineage>
        <taxon>Eukaryota</taxon>
        <taxon>Fungi</taxon>
        <taxon>Dikarya</taxon>
        <taxon>Ascomycota</taxon>
        <taxon>Pezizomycotina</taxon>
        <taxon>Eurotiomycetes</taxon>
        <taxon>Chaetothyriomycetidae</taxon>
        <taxon>Chaetothyriales</taxon>
        <taxon>Herpotrichiellaceae</taxon>
        <taxon>Exophiala</taxon>
    </lineage>
</organism>
<sequence length="354" mass="39389">MSISKVKVVRLAHVHYAHPDLQRGVDFLLDFGMIEASREGQKVYLRGYGIQPYVYLAEQSPDDKRHFLGGYWAVESEAELQKAANLPNASPIKDLEGPGGGKVVTIVDPNGHVVGFVWGQQLRTHDMSTSEQVAGSLDKTGGDFNFAAQKTRKGSWRRFNVGPSPVHKLGHYGYMTRPEKLKETLKWYLDLINLKITDSMYDPVTGEDETCFMHIDLGQQYTDHHSFFLGSTPNTTKAHVHHSSFEVNDYDTELLGHDHLRKKGWTNCWGVGRHVLGSQIFDYWFDGSGNVVEHYSDGDMVNEDTPRGREPAAIDGIAVWGPNVTLGFATGRIEDAGKPFVAPPDVQHATPAVA</sequence>
<dbReference type="HOGENOM" id="CLU_052361_0_1_1"/>
<gene>
    <name evidence="3" type="ORF">PV08_07635</name>
</gene>
<dbReference type="PROSITE" id="PS51819">
    <property type="entry name" value="VOC"/>
    <property type="match status" value="2"/>
</dbReference>
<feature type="domain" description="VOC" evidence="2">
    <location>
        <begin position="168"/>
        <end position="297"/>
    </location>
</feature>
<dbReference type="InterPro" id="IPR029068">
    <property type="entry name" value="Glyas_Bleomycin-R_OHBP_Dase"/>
</dbReference>
<dbReference type="STRING" id="91928.A0A0D2B837"/>
<dbReference type="PANTHER" id="PTHR43048">
    <property type="entry name" value="METHYLMALONYL-COA EPIMERASE"/>
    <property type="match status" value="1"/>
</dbReference>
<dbReference type="RefSeq" id="XP_016235066.1">
    <property type="nucleotide sequence ID" value="XM_016381964.1"/>
</dbReference>
<dbReference type="InterPro" id="IPR004360">
    <property type="entry name" value="Glyas_Fos-R_dOase_dom"/>
</dbReference>
<dbReference type="GeneID" id="27334718"/>
<dbReference type="SUPFAM" id="SSF54593">
    <property type="entry name" value="Glyoxalase/Bleomycin resistance protein/Dihydroxybiphenyl dioxygenase"/>
    <property type="match status" value="1"/>
</dbReference>
<dbReference type="Proteomes" id="UP000053328">
    <property type="component" value="Unassembled WGS sequence"/>
</dbReference>
<dbReference type="VEuPathDB" id="FungiDB:PV08_07635"/>
<dbReference type="Pfam" id="PF00903">
    <property type="entry name" value="Glyoxalase"/>
    <property type="match status" value="1"/>
</dbReference>
<dbReference type="InterPro" id="IPR037523">
    <property type="entry name" value="VOC_core"/>
</dbReference>
<dbReference type="Gene3D" id="3.10.180.10">
    <property type="entry name" value="2,3-Dihydroxybiphenyl 1,2-Dioxygenase, domain 1"/>
    <property type="match status" value="2"/>
</dbReference>
<reference evidence="3 4" key="1">
    <citation type="submission" date="2015-01" db="EMBL/GenBank/DDBJ databases">
        <title>The Genome Sequence of Exophiala spinifera CBS89968.</title>
        <authorList>
            <consortium name="The Broad Institute Genomics Platform"/>
            <person name="Cuomo C."/>
            <person name="de Hoog S."/>
            <person name="Gorbushina A."/>
            <person name="Stielow B."/>
            <person name="Teixiera M."/>
            <person name="Abouelleil A."/>
            <person name="Chapman S.B."/>
            <person name="Priest M."/>
            <person name="Young S.K."/>
            <person name="Wortman J."/>
            <person name="Nusbaum C."/>
            <person name="Birren B."/>
        </authorList>
    </citation>
    <scope>NUCLEOTIDE SEQUENCE [LARGE SCALE GENOMIC DNA]</scope>
    <source>
        <strain evidence="3 4">CBS 89968</strain>
    </source>
</reference>
<dbReference type="GO" id="GO:0005739">
    <property type="term" value="C:mitochondrion"/>
    <property type="evidence" value="ECO:0007669"/>
    <property type="project" value="TreeGrafter"/>
</dbReference>
<keyword evidence="4" id="KW-1185">Reference proteome</keyword>
<protein>
    <recommendedName>
        <fullName evidence="2">VOC domain-containing protein</fullName>
    </recommendedName>
</protein>
<dbReference type="GO" id="GO:0004493">
    <property type="term" value="F:methylmalonyl-CoA epimerase activity"/>
    <property type="evidence" value="ECO:0007669"/>
    <property type="project" value="TreeGrafter"/>
</dbReference>
<dbReference type="PANTHER" id="PTHR43048:SF3">
    <property type="entry name" value="METHYLMALONYL-COA EPIMERASE, MITOCHONDRIAL"/>
    <property type="match status" value="1"/>
</dbReference>
<accession>A0A0D2B837</accession>
<proteinExistence type="predicted"/>